<keyword evidence="1" id="KW-0805">Transcription regulation</keyword>
<dbReference type="AlphaFoldDB" id="A0A3P8MAV4"/>
<dbReference type="RefSeq" id="WP_126194594.1">
    <property type="nucleotide sequence ID" value="NZ_CP085954.1"/>
</dbReference>
<reference evidence="6 9" key="2">
    <citation type="submission" date="2021-04" db="EMBL/GenBank/DDBJ databases">
        <title>Whole genome sequence analysis of a thiophenic sulfur metabolizing bacteria.</title>
        <authorList>
            <person name="Akhtar N."/>
            <person name="Akram J."/>
            <person name="Aslam A."/>
        </authorList>
    </citation>
    <scope>NUCLEOTIDE SEQUENCE [LARGE SCALE GENOMIC DNA]</scope>
    <source>
        <strain evidence="6 9">3OW</strain>
    </source>
</reference>
<keyword evidence="9" id="KW-1185">Reference proteome</keyword>
<organism evidence="7 8">
    <name type="scientific">Tsukamurella paurometabola</name>
    <name type="common">Corynebacterium paurometabolum</name>
    <dbReference type="NCBI Taxonomy" id="2061"/>
    <lineage>
        <taxon>Bacteria</taxon>
        <taxon>Bacillati</taxon>
        <taxon>Actinomycetota</taxon>
        <taxon>Actinomycetes</taxon>
        <taxon>Mycobacteriales</taxon>
        <taxon>Tsukamurellaceae</taxon>
        <taxon>Tsukamurella</taxon>
    </lineage>
</organism>
<evidence type="ECO:0000256" key="3">
    <source>
        <dbReference type="ARBA" id="ARBA00023163"/>
    </source>
</evidence>
<dbReference type="OrthoDB" id="8479950at2"/>
<sequence length="219" mass="24119">MTRKSVAAAVGRKRTRLSPQARRQQFIDLGLLSLKHQALEQVSIEDIASQAGVSAGLLFHYFDSKLDFQVALVEEQARIVGEVATPDRDPEDITDVMPILTATLGTYVDHIMENRQSLLPMLAGVSWSEPRIRTAVKSVREQIVDQFVNQAENIGIERSPRFVLAVHGWIAVVEETLVQWLDENAGFAAMSRDEVVDHLATMFVGMAGAVGLDLAPVEA</sequence>
<dbReference type="SUPFAM" id="SSF46689">
    <property type="entry name" value="Homeodomain-like"/>
    <property type="match status" value="1"/>
</dbReference>
<evidence type="ECO:0000259" key="5">
    <source>
        <dbReference type="PROSITE" id="PS50977"/>
    </source>
</evidence>
<feature type="DNA-binding region" description="H-T-H motif" evidence="4">
    <location>
        <begin position="43"/>
        <end position="62"/>
    </location>
</feature>
<protein>
    <submittedName>
        <fullName evidence="6">TetR/AcrR family transcriptional regulator</fullName>
    </submittedName>
    <submittedName>
        <fullName evidence="7">Transcriptional regulator BetI</fullName>
    </submittedName>
</protein>
<reference evidence="7 8" key="1">
    <citation type="submission" date="2018-12" db="EMBL/GenBank/DDBJ databases">
        <authorList>
            <consortium name="Pathogen Informatics"/>
        </authorList>
    </citation>
    <scope>NUCLEOTIDE SEQUENCE [LARGE SCALE GENOMIC DNA]</scope>
    <source>
        <strain evidence="7 8">NCTC10741</strain>
    </source>
</reference>
<keyword evidence="3" id="KW-0804">Transcription</keyword>
<dbReference type="Proteomes" id="UP000676853">
    <property type="component" value="Unassembled WGS sequence"/>
</dbReference>
<keyword evidence="2 4" id="KW-0238">DNA-binding</keyword>
<dbReference type="InterPro" id="IPR050109">
    <property type="entry name" value="HTH-type_TetR-like_transc_reg"/>
</dbReference>
<dbReference type="InterPro" id="IPR001647">
    <property type="entry name" value="HTH_TetR"/>
</dbReference>
<evidence type="ECO:0000256" key="2">
    <source>
        <dbReference type="ARBA" id="ARBA00023125"/>
    </source>
</evidence>
<evidence type="ECO:0000256" key="4">
    <source>
        <dbReference type="PROSITE-ProRule" id="PRU00335"/>
    </source>
</evidence>
<evidence type="ECO:0000256" key="1">
    <source>
        <dbReference type="ARBA" id="ARBA00023015"/>
    </source>
</evidence>
<dbReference type="Pfam" id="PF00440">
    <property type="entry name" value="TetR_N"/>
    <property type="match status" value="1"/>
</dbReference>
<evidence type="ECO:0000313" key="8">
    <source>
        <dbReference type="Proteomes" id="UP000271626"/>
    </source>
</evidence>
<dbReference type="PANTHER" id="PTHR30055">
    <property type="entry name" value="HTH-TYPE TRANSCRIPTIONAL REGULATOR RUTR"/>
    <property type="match status" value="1"/>
</dbReference>
<dbReference type="PROSITE" id="PS50977">
    <property type="entry name" value="HTH_TETR_2"/>
    <property type="match status" value="1"/>
</dbReference>
<dbReference type="GO" id="GO:0000976">
    <property type="term" value="F:transcription cis-regulatory region binding"/>
    <property type="evidence" value="ECO:0007669"/>
    <property type="project" value="TreeGrafter"/>
</dbReference>
<name>A0A3P8MAV4_TSUPA</name>
<dbReference type="Gene3D" id="1.10.357.10">
    <property type="entry name" value="Tetracycline Repressor, domain 2"/>
    <property type="match status" value="1"/>
</dbReference>
<dbReference type="GO" id="GO:0003700">
    <property type="term" value="F:DNA-binding transcription factor activity"/>
    <property type="evidence" value="ECO:0007669"/>
    <property type="project" value="TreeGrafter"/>
</dbReference>
<accession>A0A3P8MAV4</accession>
<dbReference type="PANTHER" id="PTHR30055:SF226">
    <property type="entry name" value="HTH-TYPE TRANSCRIPTIONAL REGULATOR PKSA"/>
    <property type="match status" value="1"/>
</dbReference>
<evidence type="ECO:0000313" key="7">
    <source>
        <dbReference type="EMBL" id="VDR37166.1"/>
    </source>
</evidence>
<gene>
    <name evidence="7" type="primary">tetC_1</name>
    <name evidence="6" type="ORF">KFZ73_09740</name>
    <name evidence="7" type="ORF">NCTC10741_00266</name>
</gene>
<feature type="domain" description="HTH tetR-type" evidence="5">
    <location>
        <begin position="20"/>
        <end position="80"/>
    </location>
</feature>
<proteinExistence type="predicted"/>
<dbReference type="InterPro" id="IPR054129">
    <property type="entry name" value="DesT_TetR_C"/>
</dbReference>
<evidence type="ECO:0000313" key="6">
    <source>
        <dbReference type="EMBL" id="MBS4101525.1"/>
    </source>
</evidence>
<dbReference type="InterPro" id="IPR009057">
    <property type="entry name" value="Homeodomain-like_sf"/>
</dbReference>
<dbReference type="Pfam" id="PF21943">
    <property type="entry name" value="TetR_C_46"/>
    <property type="match status" value="1"/>
</dbReference>
<dbReference type="EMBL" id="JAGXOE010000017">
    <property type="protein sequence ID" value="MBS4101525.1"/>
    <property type="molecule type" value="Genomic_DNA"/>
</dbReference>
<dbReference type="EMBL" id="LR131273">
    <property type="protein sequence ID" value="VDR37166.1"/>
    <property type="molecule type" value="Genomic_DNA"/>
</dbReference>
<dbReference type="Proteomes" id="UP000271626">
    <property type="component" value="Chromosome"/>
</dbReference>
<evidence type="ECO:0000313" key="9">
    <source>
        <dbReference type="Proteomes" id="UP000676853"/>
    </source>
</evidence>